<reference evidence="8" key="1">
    <citation type="submission" date="2017-09" db="EMBL/GenBank/DDBJ databases">
        <title>Depth-based differentiation of microbial function through sediment-hosted aquifers and enrichment of novel symbionts in the deep terrestrial subsurface.</title>
        <authorList>
            <person name="Probst A.J."/>
            <person name="Ladd B."/>
            <person name="Jarett J.K."/>
            <person name="Geller-Mcgrath D.E."/>
            <person name="Sieber C.M.K."/>
            <person name="Emerson J.B."/>
            <person name="Anantharaman K."/>
            <person name="Thomas B.C."/>
            <person name="Malmstrom R."/>
            <person name="Stieglmeier M."/>
            <person name="Klingl A."/>
            <person name="Woyke T."/>
            <person name="Ryan C.M."/>
            <person name="Banfield J.F."/>
        </authorList>
    </citation>
    <scope>NUCLEOTIDE SEQUENCE [LARGE SCALE GENOMIC DNA]</scope>
</reference>
<comment type="caution">
    <text evidence="7">The sequence shown here is derived from an EMBL/GenBank/DDBJ whole genome shotgun (WGS) entry which is preliminary data.</text>
</comment>
<evidence type="ECO:0000256" key="3">
    <source>
        <dbReference type="ARBA" id="ARBA00023274"/>
    </source>
</evidence>
<evidence type="ECO:0000256" key="2">
    <source>
        <dbReference type="ARBA" id="ARBA00022980"/>
    </source>
</evidence>
<sequence length="137" mass="15489">MTTTNSTKEKYFEAVGRRKTAIARARITPGSKQVFSINDKDLATYFATLELQAIAAAAFVGAKIEQKFHVSAKIEGGGIHSQAEALRHAIARALLDYDIELRKKLKKEGYLKRDPRAKERRKFGLKKARKSPQWSKR</sequence>
<dbReference type="AlphaFoldDB" id="A0A2M8LCF6"/>
<dbReference type="Gene3D" id="3.30.230.10">
    <property type="match status" value="1"/>
</dbReference>
<dbReference type="GO" id="GO:0022627">
    <property type="term" value="C:cytosolic small ribosomal subunit"/>
    <property type="evidence" value="ECO:0007669"/>
    <property type="project" value="TreeGrafter"/>
</dbReference>
<keyword evidence="3 4" id="KW-0687">Ribonucleoprotein</keyword>
<dbReference type="InterPro" id="IPR023035">
    <property type="entry name" value="Ribosomal_uS9_bac/plastid"/>
</dbReference>
<protein>
    <recommendedName>
        <fullName evidence="5">30S ribosomal protein S9</fullName>
    </recommendedName>
</protein>
<proteinExistence type="inferred from homology"/>
<dbReference type="InterPro" id="IPR020568">
    <property type="entry name" value="Ribosomal_Su5_D2-typ_SF"/>
</dbReference>
<evidence type="ECO:0000256" key="5">
    <source>
        <dbReference type="RuleBase" id="RU003816"/>
    </source>
</evidence>
<dbReference type="PANTHER" id="PTHR21569:SF1">
    <property type="entry name" value="SMALL RIBOSOMAL SUBUNIT PROTEIN US9M"/>
    <property type="match status" value="1"/>
</dbReference>
<dbReference type="InterPro" id="IPR000754">
    <property type="entry name" value="Ribosomal_uS9"/>
</dbReference>
<gene>
    <name evidence="7" type="ORF">COV01_02310</name>
</gene>
<dbReference type="PROSITE" id="PS00360">
    <property type="entry name" value="RIBOSOMAL_S9"/>
    <property type="match status" value="1"/>
</dbReference>
<dbReference type="SUPFAM" id="SSF54211">
    <property type="entry name" value="Ribosomal protein S5 domain 2-like"/>
    <property type="match status" value="1"/>
</dbReference>
<accession>A0A2M8LCF6</accession>
<dbReference type="EMBL" id="PFEQ01000009">
    <property type="protein sequence ID" value="PJE74307.1"/>
    <property type="molecule type" value="Genomic_DNA"/>
</dbReference>
<evidence type="ECO:0000256" key="6">
    <source>
        <dbReference type="SAM" id="MobiDB-lite"/>
    </source>
</evidence>
<evidence type="ECO:0000256" key="1">
    <source>
        <dbReference type="ARBA" id="ARBA00005251"/>
    </source>
</evidence>
<dbReference type="GO" id="GO:0003723">
    <property type="term" value="F:RNA binding"/>
    <property type="evidence" value="ECO:0007669"/>
    <property type="project" value="TreeGrafter"/>
</dbReference>
<dbReference type="PANTHER" id="PTHR21569">
    <property type="entry name" value="RIBOSOMAL PROTEIN S9"/>
    <property type="match status" value="1"/>
</dbReference>
<dbReference type="GO" id="GO:0006412">
    <property type="term" value="P:translation"/>
    <property type="evidence" value="ECO:0007669"/>
    <property type="project" value="InterPro"/>
</dbReference>
<dbReference type="FunFam" id="3.30.230.10:FF:000001">
    <property type="entry name" value="30S ribosomal protein S9"/>
    <property type="match status" value="1"/>
</dbReference>
<name>A0A2M8LCF6_9BACT</name>
<dbReference type="GO" id="GO:0003735">
    <property type="term" value="F:structural constituent of ribosome"/>
    <property type="evidence" value="ECO:0007669"/>
    <property type="project" value="InterPro"/>
</dbReference>
<organism evidence="7 8">
    <name type="scientific">Candidatus Taylorbacteria bacterium CG10_big_fil_rev_8_21_14_0_10_41_48</name>
    <dbReference type="NCBI Taxonomy" id="1975024"/>
    <lineage>
        <taxon>Bacteria</taxon>
        <taxon>Candidatus Tayloriibacteriota</taxon>
    </lineage>
</organism>
<keyword evidence="2 4" id="KW-0689">Ribosomal protein</keyword>
<evidence type="ECO:0000313" key="7">
    <source>
        <dbReference type="EMBL" id="PJE74307.1"/>
    </source>
</evidence>
<evidence type="ECO:0000256" key="4">
    <source>
        <dbReference type="RuleBase" id="RU003815"/>
    </source>
</evidence>
<dbReference type="Pfam" id="PF00380">
    <property type="entry name" value="Ribosomal_S9"/>
    <property type="match status" value="1"/>
</dbReference>
<dbReference type="Proteomes" id="UP000228700">
    <property type="component" value="Unassembled WGS sequence"/>
</dbReference>
<feature type="region of interest" description="Disordered" evidence="6">
    <location>
        <begin position="110"/>
        <end position="137"/>
    </location>
</feature>
<comment type="similarity">
    <text evidence="1 4">Belongs to the universal ribosomal protein uS9 family.</text>
</comment>
<dbReference type="NCBIfam" id="NF001099">
    <property type="entry name" value="PRK00132.1"/>
    <property type="match status" value="1"/>
</dbReference>
<evidence type="ECO:0000313" key="8">
    <source>
        <dbReference type="Proteomes" id="UP000228700"/>
    </source>
</evidence>
<dbReference type="InterPro" id="IPR020574">
    <property type="entry name" value="Ribosomal_uS9_CS"/>
</dbReference>
<feature type="compositionally biased region" description="Basic residues" evidence="6">
    <location>
        <begin position="118"/>
        <end position="137"/>
    </location>
</feature>
<dbReference type="InterPro" id="IPR014721">
    <property type="entry name" value="Ribsml_uS5_D2-typ_fold_subgr"/>
</dbReference>